<dbReference type="PANTHER" id="PTHR34351">
    <property type="entry name" value="SLR1927 PROTEIN-RELATED"/>
    <property type="match status" value="1"/>
</dbReference>
<evidence type="ECO:0000259" key="2">
    <source>
        <dbReference type="Pfam" id="PF01882"/>
    </source>
</evidence>
<dbReference type="Pfam" id="PF01882">
    <property type="entry name" value="DUF58"/>
    <property type="match status" value="1"/>
</dbReference>
<dbReference type="AlphaFoldDB" id="X0RK42"/>
<protein>
    <recommendedName>
        <fullName evidence="2">DUF58 domain-containing protein</fullName>
    </recommendedName>
</protein>
<dbReference type="InterPro" id="IPR002881">
    <property type="entry name" value="DUF58"/>
</dbReference>
<reference evidence="3" key="1">
    <citation type="journal article" date="2014" name="Front. Microbiol.">
        <title>High frequency of phylogenetically diverse reductive dehalogenase-homologous genes in deep subseafloor sedimentary metagenomes.</title>
        <authorList>
            <person name="Kawai M."/>
            <person name="Futagami T."/>
            <person name="Toyoda A."/>
            <person name="Takaki Y."/>
            <person name="Nishi S."/>
            <person name="Hori S."/>
            <person name="Arai W."/>
            <person name="Tsubouchi T."/>
            <person name="Morono Y."/>
            <person name="Uchiyama I."/>
            <person name="Ito T."/>
            <person name="Fujiyama A."/>
            <person name="Inagaki F."/>
            <person name="Takami H."/>
        </authorList>
    </citation>
    <scope>NUCLEOTIDE SEQUENCE</scope>
    <source>
        <strain evidence="3">Expedition CK06-06</strain>
    </source>
</reference>
<evidence type="ECO:0000313" key="3">
    <source>
        <dbReference type="EMBL" id="GAF69204.1"/>
    </source>
</evidence>
<feature type="region of interest" description="Disordered" evidence="1">
    <location>
        <begin position="1"/>
        <end position="23"/>
    </location>
</feature>
<proteinExistence type="predicted"/>
<comment type="caution">
    <text evidence="3">The sequence shown here is derived from an EMBL/GenBank/DDBJ whole genome shotgun (WGS) entry which is preliminary data.</text>
</comment>
<accession>X0RK42</accession>
<dbReference type="PANTHER" id="PTHR34351:SF1">
    <property type="entry name" value="SLR1927 PROTEIN"/>
    <property type="match status" value="1"/>
</dbReference>
<organism evidence="3">
    <name type="scientific">marine sediment metagenome</name>
    <dbReference type="NCBI Taxonomy" id="412755"/>
    <lineage>
        <taxon>unclassified sequences</taxon>
        <taxon>metagenomes</taxon>
        <taxon>ecological metagenomes</taxon>
    </lineage>
</organism>
<name>X0RK42_9ZZZZ</name>
<evidence type="ECO:0000256" key="1">
    <source>
        <dbReference type="SAM" id="MobiDB-lite"/>
    </source>
</evidence>
<feature type="non-terminal residue" evidence="3">
    <location>
        <position position="287"/>
    </location>
</feature>
<feature type="domain" description="DUF58" evidence="2">
    <location>
        <begin position="146"/>
        <end position="254"/>
    </location>
</feature>
<sequence>MEEQVENPLPTFNEAAKAGKGDDTARNPFDRVVGYIRWRRLALRKRFAAVKRHVLPTLMPNGEEEVRVDIVPLRRGNLVLKGLTVSCPDPLGLVRSFVNVPVRQSFFVLPKRYDAPSVQIPGNRKYQPGGVALASSVGDSEEFLSMRDYRPGDPLRKIHWKSWAKTDRPIVKEYQDEFFIRHALILDTFQDVEYGETFEEAVSVAASFACSIQTQESLLDLMFVGTEAYCFTSGRGIAYTDRMLEILAAVQSCTDKPFSTLSPLVFERATLLSGCICILLSWDEERK</sequence>
<gene>
    <name evidence="3" type="ORF">S01H1_04869</name>
</gene>
<dbReference type="EMBL" id="BARS01002550">
    <property type="protein sequence ID" value="GAF69204.1"/>
    <property type="molecule type" value="Genomic_DNA"/>
</dbReference>